<dbReference type="GO" id="GO:0006520">
    <property type="term" value="P:amino acid metabolic process"/>
    <property type="evidence" value="ECO:0007669"/>
    <property type="project" value="InterPro"/>
</dbReference>
<evidence type="ECO:0000256" key="11">
    <source>
        <dbReference type="ARBA" id="ARBA00050776"/>
    </source>
</evidence>
<dbReference type="Proteomes" id="UP000177701">
    <property type="component" value="Unassembled WGS sequence"/>
</dbReference>
<gene>
    <name evidence="12" type="primary">iscS</name>
    <name evidence="15" type="ORF">A2V47_03660</name>
</gene>
<dbReference type="InterPro" id="IPR015422">
    <property type="entry name" value="PyrdxlP-dep_Trfase_small"/>
</dbReference>
<evidence type="ECO:0000256" key="10">
    <source>
        <dbReference type="ARBA" id="ARBA00023014"/>
    </source>
</evidence>
<dbReference type="GO" id="GO:0030170">
    <property type="term" value="F:pyridoxal phosphate binding"/>
    <property type="evidence" value="ECO:0007669"/>
    <property type="project" value="UniProtKB-UniRule"/>
</dbReference>
<dbReference type="PROSITE" id="PS00595">
    <property type="entry name" value="AA_TRANSFER_CLASS_5"/>
    <property type="match status" value="1"/>
</dbReference>
<evidence type="ECO:0000256" key="6">
    <source>
        <dbReference type="ARBA" id="ARBA00022714"/>
    </source>
</evidence>
<dbReference type="InterPro" id="IPR015424">
    <property type="entry name" value="PyrdxlP-dep_Trfase"/>
</dbReference>
<reference evidence="15 16" key="1">
    <citation type="journal article" date="2016" name="Nat. Commun.">
        <title>Thousands of microbial genomes shed light on interconnected biogeochemical processes in an aquifer system.</title>
        <authorList>
            <person name="Anantharaman K."/>
            <person name="Brown C.T."/>
            <person name="Hug L.A."/>
            <person name="Sharon I."/>
            <person name="Castelle C.J."/>
            <person name="Probst A.J."/>
            <person name="Thomas B.C."/>
            <person name="Singh A."/>
            <person name="Wilkins M.J."/>
            <person name="Karaoz U."/>
            <person name="Brodie E.L."/>
            <person name="Williams K.H."/>
            <person name="Hubbard S.S."/>
            <person name="Banfield J.F."/>
        </authorList>
    </citation>
    <scope>NUCLEOTIDE SEQUENCE [LARGE SCALE GENOMIC DNA]</scope>
</reference>
<feature type="binding site" evidence="12">
    <location>
        <position position="237"/>
    </location>
    <ligand>
        <name>pyridoxal 5'-phosphate</name>
        <dbReference type="ChEBI" id="CHEBI:597326"/>
    </ligand>
</feature>
<dbReference type="InterPro" id="IPR015421">
    <property type="entry name" value="PyrdxlP-dep_Trfase_major"/>
</dbReference>
<feature type="binding site" description="via persulfide group" evidence="12">
    <location>
        <position position="326"/>
    </location>
    <ligand>
        <name>[2Fe-2S] cluster</name>
        <dbReference type="ChEBI" id="CHEBI:190135"/>
        <note>ligand shared with IscU</note>
    </ligand>
</feature>
<dbReference type="GO" id="GO:0031071">
    <property type="term" value="F:cysteine desulfurase activity"/>
    <property type="evidence" value="ECO:0007669"/>
    <property type="project" value="UniProtKB-UniRule"/>
</dbReference>
<dbReference type="InterPro" id="IPR000192">
    <property type="entry name" value="Aminotrans_V_dom"/>
</dbReference>
<evidence type="ECO:0000256" key="9">
    <source>
        <dbReference type="ARBA" id="ARBA00023004"/>
    </source>
</evidence>
<evidence type="ECO:0000256" key="12">
    <source>
        <dbReference type="HAMAP-Rule" id="MF_00331"/>
    </source>
</evidence>
<dbReference type="PANTHER" id="PTHR11601">
    <property type="entry name" value="CYSTEINE DESULFURYLASE FAMILY MEMBER"/>
    <property type="match status" value="1"/>
</dbReference>
<feature type="binding site" evidence="12">
    <location>
        <begin position="199"/>
        <end position="201"/>
    </location>
    <ligand>
        <name>pyridoxal 5'-phosphate</name>
        <dbReference type="ChEBI" id="CHEBI:597326"/>
    </ligand>
</feature>
<comment type="subcellular location">
    <subcellularLocation>
        <location evidence="12">Cytoplasm</location>
    </subcellularLocation>
</comment>
<protein>
    <recommendedName>
        <fullName evidence="12">Cysteine desulfurase IscS</fullName>
        <ecNumber evidence="12">2.8.1.7</ecNumber>
    </recommendedName>
</protein>
<comment type="function">
    <text evidence="12">Master enzyme that delivers sulfur to a number of partners involved in Fe-S cluster assembly, tRNA modification or cofactor biosynthesis. Catalyzes the removal of elemental sulfur atoms from cysteine to produce alanine. Functions as a sulfur delivery protein for Fe-S cluster synthesis onto IscU, an Fe-S scaffold assembly protein, as well as other S acceptor proteins.</text>
</comment>
<keyword evidence="7 12" id="KW-0479">Metal-binding</keyword>
<dbReference type="PANTHER" id="PTHR11601:SF34">
    <property type="entry name" value="CYSTEINE DESULFURASE"/>
    <property type="match status" value="1"/>
</dbReference>
<dbReference type="InterPro" id="IPR016454">
    <property type="entry name" value="Cysteine_dSase"/>
</dbReference>
<dbReference type="GO" id="GO:1990221">
    <property type="term" value="C:L-cysteine desulfurase complex"/>
    <property type="evidence" value="ECO:0007669"/>
    <property type="project" value="UniProtKB-ARBA"/>
</dbReference>
<dbReference type="NCBIfam" id="TIGR03402">
    <property type="entry name" value="FeS_nifS"/>
    <property type="match status" value="1"/>
</dbReference>
<evidence type="ECO:0000313" key="16">
    <source>
        <dbReference type="Proteomes" id="UP000177701"/>
    </source>
</evidence>
<evidence type="ECO:0000256" key="13">
    <source>
        <dbReference type="RuleBase" id="RU004504"/>
    </source>
</evidence>
<evidence type="ECO:0000259" key="14">
    <source>
        <dbReference type="Pfam" id="PF00266"/>
    </source>
</evidence>
<accession>A0A1F5A521</accession>
<keyword evidence="10 12" id="KW-0411">Iron-sulfur</keyword>
<evidence type="ECO:0000256" key="8">
    <source>
        <dbReference type="ARBA" id="ARBA00022898"/>
    </source>
</evidence>
<comment type="similarity">
    <text evidence="3 12">Belongs to the class-V pyridoxal-phosphate-dependent aminotransferase family. NifS/IscS subfamily.</text>
</comment>
<name>A0A1F5A521_9BACT</name>
<dbReference type="GO" id="GO:0051537">
    <property type="term" value="F:2 iron, 2 sulfur cluster binding"/>
    <property type="evidence" value="ECO:0007669"/>
    <property type="project" value="UniProtKB-UniRule"/>
</dbReference>
<comment type="catalytic activity">
    <reaction evidence="11 12">
        <text>(sulfur carrier)-H + L-cysteine = (sulfur carrier)-SH + L-alanine</text>
        <dbReference type="Rhea" id="RHEA:43892"/>
        <dbReference type="Rhea" id="RHEA-COMP:14737"/>
        <dbReference type="Rhea" id="RHEA-COMP:14739"/>
        <dbReference type="ChEBI" id="CHEBI:29917"/>
        <dbReference type="ChEBI" id="CHEBI:35235"/>
        <dbReference type="ChEBI" id="CHEBI:57972"/>
        <dbReference type="ChEBI" id="CHEBI:64428"/>
        <dbReference type="EC" id="2.8.1.7"/>
    </reaction>
</comment>
<feature type="active site" description="Cysteine persulfide intermediate" evidence="12">
    <location>
        <position position="326"/>
    </location>
</feature>
<evidence type="ECO:0000256" key="5">
    <source>
        <dbReference type="ARBA" id="ARBA00022679"/>
    </source>
</evidence>
<comment type="cofactor">
    <cofactor evidence="1 12 13">
        <name>pyridoxal 5'-phosphate</name>
        <dbReference type="ChEBI" id="CHEBI:597326"/>
    </cofactor>
</comment>
<keyword evidence="4 12" id="KW-0963">Cytoplasm</keyword>
<evidence type="ECO:0000256" key="4">
    <source>
        <dbReference type="ARBA" id="ARBA00022490"/>
    </source>
</evidence>
<proteinExistence type="inferred from homology"/>
<dbReference type="FunFam" id="3.40.640.10:FF:000084">
    <property type="entry name" value="IscS-like cysteine desulfurase"/>
    <property type="match status" value="1"/>
</dbReference>
<feature type="modified residue" description="N6-(pyridoxal phosphate)lysine" evidence="12">
    <location>
        <position position="202"/>
    </location>
</feature>
<keyword evidence="6 12" id="KW-0001">2Fe-2S</keyword>
<keyword evidence="5 12" id="KW-0808">Transferase</keyword>
<dbReference type="InterPro" id="IPR010240">
    <property type="entry name" value="Cys_deSase_IscS"/>
</dbReference>
<comment type="subunit">
    <text evidence="12">Homodimer. Forms a heterotetramer with IscU, interacts with other sulfur acceptors.</text>
</comment>
<evidence type="ECO:0000256" key="2">
    <source>
        <dbReference type="ARBA" id="ARBA00003120"/>
    </source>
</evidence>
<comment type="function">
    <text evidence="2">Catalyzes the removal of elemental sulfur atoms from cysteine to produce alanine. Seems to participate in the biosynthesis of the nitrogenase metalloclusters by providing the inorganic sulfur required for the Fe-S core formation.</text>
</comment>
<dbReference type="Gene3D" id="3.40.640.10">
    <property type="entry name" value="Type I PLP-dependent aspartate aminotransferase-like (Major domain)"/>
    <property type="match status" value="1"/>
</dbReference>
<dbReference type="Gene3D" id="3.90.1150.10">
    <property type="entry name" value="Aspartate Aminotransferase, domain 1"/>
    <property type="match status" value="1"/>
</dbReference>
<dbReference type="HAMAP" id="MF_00331">
    <property type="entry name" value="Cys_desulf_IscS"/>
    <property type="match status" value="1"/>
</dbReference>
<dbReference type="SUPFAM" id="SSF53383">
    <property type="entry name" value="PLP-dependent transferases"/>
    <property type="match status" value="1"/>
</dbReference>
<keyword evidence="9 12" id="KW-0408">Iron</keyword>
<dbReference type="Gene3D" id="1.10.260.50">
    <property type="match status" value="1"/>
</dbReference>
<dbReference type="EMBL" id="MEYH01000109">
    <property type="protein sequence ID" value="OGD13488.1"/>
    <property type="molecule type" value="Genomic_DNA"/>
</dbReference>
<evidence type="ECO:0000256" key="3">
    <source>
        <dbReference type="ARBA" id="ARBA00006490"/>
    </source>
</evidence>
<dbReference type="GO" id="GO:0044571">
    <property type="term" value="P:[2Fe-2S] cluster assembly"/>
    <property type="evidence" value="ECO:0007669"/>
    <property type="project" value="UniProtKB-UniRule"/>
</dbReference>
<dbReference type="Pfam" id="PF00266">
    <property type="entry name" value="Aminotran_5"/>
    <property type="match status" value="1"/>
</dbReference>
<feature type="binding site" evidence="12">
    <location>
        <position position="179"/>
    </location>
    <ligand>
        <name>pyridoxal 5'-phosphate</name>
        <dbReference type="ChEBI" id="CHEBI:597326"/>
    </ligand>
</feature>
<dbReference type="STRING" id="1797291.A2V47_03660"/>
<keyword evidence="8 12" id="KW-0663">Pyridoxal phosphate</keyword>
<dbReference type="NCBIfam" id="NF002806">
    <property type="entry name" value="PRK02948.1"/>
    <property type="match status" value="1"/>
</dbReference>
<dbReference type="GO" id="GO:0046872">
    <property type="term" value="F:metal ion binding"/>
    <property type="evidence" value="ECO:0007669"/>
    <property type="project" value="UniProtKB-KW"/>
</dbReference>
<organism evidence="15 16">
    <name type="scientific">Candidatus Sediminicultor quintus</name>
    <dbReference type="NCBI Taxonomy" id="1797291"/>
    <lineage>
        <taxon>Bacteria</taxon>
        <taxon>Pseudomonadati</taxon>
        <taxon>Atribacterota</taxon>
        <taxon>Candidatus Phoenicimicrobiia</taxon>
        <taxon>Candidatus Pheonicimicrobiales</taxon>
        <taxon>Candidatus Phoenicimicrobiaceae</taxon>
        <taxon>Candidatus Sediminicultor</taxon>
    </lineage>
</organism>
<feature type="domain" description="Aminotransferase class V" evidence="14">
    <location>
        <begin position="4"/>
        <end position="367"/>
    </location>
</feature>
<evidence type="ECO:0000256" key="1">
    <source>
        <dbReference type="ARBA" id="ARBA00001933"/>
    </source>
</evidence>
<dbReference type="PIRSF" id="PIRSF005572">
    <property type="entry name" value="NifS"/>
    <property type="match status" value="1"/>
</dbReference>
<sequence>MKKIYMDHAATTSTDVEVVKAMEPYFSLKYGNPNSIHSFGQEAREVVEEARGKTAHLIRANPSEIVFTAGGTEADNYAIKGIAWANQKKGNHIITSKIEHHAVLHSCQFLEKQGFRVTYLPVDKYGLIDSEDVKKAITGKTILVTIMHANNEIGTIEPIKEISKVVKKAGIYFHTDSVQTTGHIPIDVNDLGLDMLSMSGHKFYGPNGVGALYLRKGTRIVNLIDGGAQEKNRRAGTENVAGIVGLGKAAELAEKRLLQGKEVEVIKLRDKLIKGITEKIDHTHLNGHPTKRLPGNANFCFEFIEGESMLLSLDMEGVAASSGSACTSGSLTASHVLLAIGLPPEIAHGSLRLTLGKDNTEEEIDYVIEILPGIIKKLRALSPFQGNWEGLN</sequence>
<dbReference type="AlphaFoldDB" id="A0A1F5A521"/>
<evidence type="ECO:0000313" key="15">
    <source>
        <dbReference type="EMBL" id="OGD13488.1"/>
    </source>
</evidence>
<feature type="binding site" evidence="12">
    <location>
        <begin position="71"/>
        <end position="72"/>
    </location>
    <ligand>
        <name>pyridoxal 5'-phosphate</name>
        <dbReference type="ChEBI" id="CHEBI:597326"/>
    </ligand>
</feature>
<comment type="caution">
    <text evidence="15">The sequence shown here is derived from an EMBL/GenBank/DDBJ whole genome shotgun (WGS) entry which is preliminary data.</text>
</comment>
<evidence type="ECO:0000256" key="7">
    <source>
        <dbReference type="ARBA" id="ARBA00022723"/>
    </source>
</evidence>
<dbReference type="UniPathway" id="UPA00266"/>
<comment type="pathway">
    <text evidence="12">Cofactor biosynthesis; iron-sulfur cluster biosynthesis.</text>
</comment>
<dbReference type="InterPro" id="IPR020578">
    <property type="entry name" value="Aminotrans_V_PyrdxlP_BS"/>
</dbReference>
<dbReference type="EC" id="2.8.1.7" evidence="12"/>
<feature type="binding site" evidence="12">
    <location>
        <position position="151"/>
    </location>
    <ligand>
        <name>pyridoxal 5'-phosphate</name>
        <dbReference type="ChEBI" id="CHEBI:597326"/>
    </ligand>
</feature>
<dbReference type="InterPro" id="IPR017772">
    <property type="entry name" value="Cys_deSase_NifS_bac/arc"/>
</dbReference>